<dbReference type="GO" id="GO:0016491">
    <property type="term" value="F:oxidoreductase activity"/>
    <property type="evidence" value="ECO:0007669"/>
    <property type="project" value="UniProtKB-KW"/>
</dbReference>
<dbReference type="SUPFAM" id="SSF51905">
    <property type="entry name" value="FAD/NAD(P)-binding domain"/>
    <property type="match status" value="1"/>
</dbReference>
<keyword evidence="5" id="KW-0411">Iron-sulfur</keyword>
<name>A0A4V3CD66_9FIRM</name>
<dbReference type="RefSeq" id="WP_133516355.1">
    <property type="nucleotide sequence ID" value="NZ_SNWX01000044.1"/>
</dbReference>
<proteinExistence type="predicted"/>
<dbReference type="Pfam" id="PF12831">
    <property type="entry name" value="FAD_oxidored"/>
    <property type="match status" value="1"/>
</dbReference>
<dbReference type="Proteomes" id="UP000295064">
    <property type="component" value="Unassembled WGS sequence"/>
</dbReference>
<comment type="caution">
    <text evidence="6">The sequence shown here is derived from an EMBL/GenBank/DDBJ whole genome shotgun (WGS) entry which is preliminary data.</text>
</comment>
<dbReference type="GO" id="GO:0051539">
    <property type="term" value="F:4 iron, 4 sulfur cluster binding"/>
    <property type="evidence" value="ECO:0007669"/>
    <property type="project" value="UniProtKB-KW"/>
</dbReference>
<keyword evidence="2" id="KW-0479">Metal-binding</keyword>
<gene>
    <name evidence="6" type="ORF">DFR79_1449</name>
</gene>
<evidence type="ECO:0000256" key="2">
    <source>
        <dbReference type="ARBA" id="ARBA00022723"/>
    </source>
</evidence>
<accession>A0A4V3CD66</accession>
<dbReference type="Gene3D" id="3.50.50.60">
    <property type="entry name" value="FAD/NAD(P)-binding domain"/>
    <property type="match status" value="1"/>
</dbReference>
<dbReference type="InterPro" id="IPR039650">
    <property type="entry name" value="HdrA-like"/>
</dbReference>
<evidence type="ECO:0000256" key="3">
    <source>
        <dbReference type="ARBA" id="ARBA00023002"/>
    </source>
</evidence>
<reference evidence="6 7" key="1">
    <citation type="submission" date="2019-03" db="EMBL/GenBank/DDBJ databases">
        <title>Subsurface microbial communities from deep shales in Ohio and West Virginia, USA.</title>
        <authorList>
            <person name="Wrighton K."/>
        </authorList>
    </citation>
    <scope>NUCLEOTIDE SEQUENCE [LARGE SCALE GENOMIC DNA]</scope>
    <source>
        <strain evidence="6 7">MA284_T2</strain>
    </source>
</reference>
<sequence length="616" mass="69429">MLKENKALLITIITFFLLVIISSSIYAAENFKTDIIVYTAEPEGAAAAVAAAREGKEVILVMTRKKPGGLMTYAALNFLDLNYDRNSNNINQGLFSEWHQKVGSSISFSPQKAESVFEEMLEAEKNIKIINSAKLQEVYRKDNKIESIKIKKDNNLYHLRAEIFIDASQDGDLAVAAGEEFFLGTADINLRNSWMASTQILKFSGVEPEKLRKAVRNNRYQKSYFSDDHAWGFSNFGKSYQPRNQDLRLRGLNIVFIEKAGSYKAYINALLLFNVDPLSEASIAEAKNKAAAEAELILKYLQNNLAGFEKAELVDLPQELYRRESRHLLTEYQLKVKDLFRQKIFADSITIASYPLDYQAADHDYPGFVLFNPEYYAIPLRTLIARKNNNLMIVGRSSGYSSLAAASARVLPVGMNTAEAAAIAASEALNKKKTLLEIAHDNQSLNKIRSQLNINLGKYPSESPIIKEQKLLISLEKLLSWGITIGGYNNNFKLNIPPTEKEFTAIILKIMQKKEAKNLYEWVPGSLETLSSSQKLTTTNALKLLLAAESQRVLEMESKEYLTKAVEMNLIPDSLIGIFSKSRIMNRKEMILLAAHYLDRFSTPSDLKFIRGENFD</sequence>
<keyword evidence="4" id="KW-0408">Iron</keyword>
<dbReference type="EMBL" id="SNWX01000044">
    <property type="protein sequence ID" value="TDO71623.1"/>
    <property type="molecule type" value="Genomic_DNA"/>
</dbReference>
<evidence type="ECO:0000313" key="6">
    <source>
        <dbReference type="EMBL" id="TDO71623.1"/>
    </source>
</evidence>
<evidence type="ECO:0000256" key="1">
    <source>
        <dbReference type="ARBA" id="ARBA00022485"/>
    </source>
</evidence>
<dbReference type="PANTHER" id="PTHR43498:SF1">
    <property type="entry name" value="COB--COM HETERODISULFIDE REDUCTASE IRON-SULFUR SUBUNIT A"/>
    <property type="match status" value="1"/>
</dbReference>
<dbReference type="PANTHER" id="PTHR43498">
    <property type="entry name" value="FERREDOXIN:COB-COM HETERODISULFIDE REDUCTASE SUBUNIT A"/>
    <property type="match status" value="1"/>
</dbReference>
<dbReference type="OrthoDB" id="9759982at2"/>
<keyword evidence="1" id="KW-0004">4Fe-4S</keyword>
<evidence type="ECO:0000313" key="7">
    <source>
        <dbReference type="Proteomes" id="UP000295064"/>
    </source>
</evidence>
<organism evidence="6 7">
    <name type="scientific">Halanaerobium saccharolyticum</name>
    <dbReference type="NCBI Taxonomy" id="43595"/>
    <lineage>
        <taxon>Bacteria</taxon>
        <taxon>Bacillati</taxon>
        <taxon>Bacillota</taxon>
        <taxon>Clostridia</taxon>
        <taxon>Halanaerobiales</taxon>
        <taxon>Halanaerobiaceae</taxon>
        <taxon>Halanaerobium</taxon>
    </lineage>
</organism>
<keyword evidence="3" id="KW-0560">Oxidoreductase</keyword>
<dbReference type="GO" id="GO:0046872">
    <property type="term" value="F:metal ion binding"/>
    <property type="evidence" value="ECO:0007669"/>
    <property type="project" value="UniProtKB-KW"/>
</dbReference>
<dbReference type="InterPro" id="IPR036188">
    <property type="entry name" value="FAD/NAD-bd_sf"/>
</dbReference>
<dbReference type="AlphaFoldDB" id="A0A4V3CD66"/>
<evidence type="ECO:0000256" key="4">
    <source>
        <dbReference type="ARBA" id="ARBA00023004"/>
    </source>
</evidence>
<protein>
    <submittedName>
        <fullName evidence="6">FAD dependent oxidoreductase</fullName>
    </submittedName>
</protein>
<evidence type="ECO:0000256" key="5">
    <source>
        <dbReference type="ARBA" id="ARBA00023014"/>
    </source>
</evidence>